<dbReference type="InterPro" id="IPR023562">
    <property type="entry name" value="ClpP/TepA"/>
</dbReference>
<proteinExistence type="predicted"/>
<dbReference type="PANTHER" id="PTHR10381">
    <property type="entry name" value="ATP-DEPENDENT CLP PROTEASE PROTEOLYTIC SUBUNIT"/>
    <property type="match status" value="1"/>
</dbReference>
<protein>
    <submittedName>
        <fullName evidence="4">ClpP protease-like protein</fullName>
    </submittedName>
</protein>
<reference evidence="4 5" key="1">
    <citation type="submission" date="2018-04" db="EMBL/GenBank/DDBJ databases">
        <title>Genomic Encyclopedia of Archaeal and Bacterial Type Strains, Phase II (KMG-II): from individual species to whole genera.</title>
        <authorList>
            <person name="Goeker M."/>
        </authorList>
    </citation>
    <scope>NUCLEOTIDE SEQUENCE [LARGE SCALE GENOMIC DNA]</scope>
    <source>
        <strain evidence="4 5">DSM 45787</strain>
    </source>
</reference>
<dbReference type="Proteomes" id="UP000244240">
    <property type="component" value="Unassembled WGS sequence"/>
</dbReference>
<dbReference type="GO" id="GO:0009368">
    <property type="term" value="C:endopeptidase Clp complex"/>
    <property type="evidence" value="ECO:0007669"/>
    <property type="project" value="TreeGrafter"/>
</dbReference>
<gene>
    <name evidence="4" type="ORF">C8P63_11619</name>
</gene>
<dbReference type="GO" id="GO:0004252">
    <property type="term" value="F:serine-type endopeptidase activity"/>
    <property type="evidence" value="ECO:0007669"/>
    <property type="project" value="TreeGrafter"/>
</dbReference>
<dbReference type="InterPro" id="IPR029045">
    <property type="entry name" value="ClpP/crotonase-like_dom_sf"/>
</dbReference>
<organism evidence="4 5">
    <name type="scientific">Melghirimyces profundicolus</name>
    <dbReference type="NCBI Taxonomy" id="1242148"/>
    <lineage>
        <taxon>Bacteria</taxon>
        <taxon>Bacillati</taxon>
        <taxon>Bacillota</taxon>
        <taxon>Bacilli</taxon>
        <taxon>Bacillales</taxon>
        <taxon>Thermoactinomycetaceae</taxon>
        <taxon>Melghirimyces</taxon>
    </lineage>
</organism>
<evidence type="ECO:0000256" key="3">
    <source>
        <dbReference type="ARBA" id="ARBA00022825"/>
    </source>
</evidence>
<evidence type="ECO:0000313" key="4">
    <source>
        <dbReference type="EMBL" id="PTX58432.1"/>
    </source>
</evidence>
<dbReference type="PANTHER" id="PTHR10381:SF70">
    <property type="entry name" value="ATP-DEPENDENT CLP PROTEASE PROTEOLYTIC SUBUNIT"/>
    <property type="match status" value="1"/>
</dbReference>
<dbReference type="SUPFAM" id="SSF52096">
    <property type="entry name" value="ClpP/crotonase"/>
    <property type="match status" value="1"/>
</dbReference>
<dbReference type="AlphaFoldDB" id="A0A2T6BQW4"/>
<evidence type="ECO:0000313" key="5">
    <source>
        <dbReference type="Proteomes" id="UP000244240"/>
    </source>
</evidence>
<dbReference type="Gene3D" id="3.90.226.10">
    <property type="entry name" value="2-enoyl-CoA Hydratase, Chain A, domain 1"/>
    <property type="match status" value="1"/>
</dbReference>
<keyword evidence="3" id="KW-0720">Serine protease</keyword>
<keyword evidence="1 4" id="KW-0645">Protease</keyword>
<dbReference type="Pfam" id="PF00574">
    <property type="entry name" value="CLP_protease"/>
    <property type="match status" value="1"/>
</dbReference>
<dbReference type="GO" id="GO:0006515">
    <property type="term" value="P:protein quality control for misfolded or incompletely synthesized proteins"/>
    <property type="evidence" value="ECO:0007669"/>
    <property type="project" value="TreeGrafter"/>
</dbReference>
<evidence type="ECO:0000256" key="1">
    <source>
        <dbReference type="ARBA" id="ARBA00022670"/>
    </source>
</evidence>
<dbReference type="EMBL" id="QBKR01000016">
    <property type="protein sequence ID" value="PTX58432.1"/>
    <property type="molecule type" value="Genomic_DNA"/>
</dbReference>
<keyword evidence="2" id="KW-0378">Hydrolase</keyword>
<keyword evidence="5" id="KW-1185">Reference proteome</keyword>
<dbReference type="GO" id="GO:0051117">
    <property type="term" value="F:ATPase binding"/>
    <property type="evidence" value="ECO:0007669"/>
    <property type="project" value="TreeGrafter"/>
</dbReference>
<sequence length="49" mass="5838">MLRTKDRINRLLAERTGQPLKRVEKDTDRDYFLTVTEAKKYGLIDRIIS</sequence>
<comment type="caution">
    <text evidence="4">The sequence shown here is derived from an EMBL/GenBank/DDBJ whole genome shotgun (WGS) entry which is preliminary data.</text>
</comment>
<name>A0A2T6BQW4_9BACL</name>
<evidence type="ECO:0000256" key="2">
    <source>
        <dbReference type="ARBA" id="ARBA00022801"/>
    </source>
</evidence>
<dbReference type="GO" id="GO:0004176">
    <property type="term" value="F:ATP-dependent peptidase activity"/>
    <property type="evidence" value="ECO:0007669"/>
    <property type="project" value="TreeGrafter"/>
</dbReference>
<accession>A0A2T6BQW4</accession>